<proteinExistence type="predicted"/>
<reference evidence="1" key="1">
    <citation type="submission" date="2014-11" db="EMBL/GenBank/DDBJ databases">
        <authorList>
            <person name="Amaro Gonzalez C."/>
        </authorList>
    </citation>
    <scope>NUCLEOTIDE SEQUENCE</scope>
</reference>
<dbReference type="AlphaFoldDB" id="A0A0E9QQQ1"/>
<sequence length="55" mass="5972">MFSSFPVTLHMSSTLSFRNSSSLDGGMVETSTGFAGDAARRYVNELSSAHFHRDA</sequence>
<organism evidence="1">
    <name type="scientific">Anguilla anguilla</name>
    <name type="common">European freshwater eel</name>
    <name type="synonym">Muraena anguilla</name>
    <dbReference type="NCBI Taxonomy" id="7936"/>
    <lineage>
        <taxon>Eukaryota</taxon>
        <taxon>Metazoa</taxon>
        <taxon>Chordata</taxon>
        <taxon>Craniata</taxon>
        <taxon>Vertebrata</taxon>
        <taxon>Euteleostomi</taxon>
        <taxon>Actinopterygii</taxon>
        <taxon>Neopterygii</taxon>
        <taxon>Teleostei</taxon>
        <taxon>Anguilliformes</taxon>
        <taxon>Anguillidae</taxon>
        <taxon>Anguilla</taxon>
    </lineage>
</organism>
<dbReference type="EMBL" id="GBXM01089982">
    <property type="protein sequence ID" value="JAH18595.1"/>
    <property type="molecule type" value="Transcribed_RNA"/>
</dbReference>
<evidence type="ECO:0000313" key="1">
    <source>
        <dbReference type="EMBL" id="JAH18595.1"/>
    </source>
</evidence>
<protein>
    <submittedName>
        <fullName evidence="1">Uncharacterized protein</fullName>
    </submittedName>
</protein>
<reference evidence="1" key="2">
    <citation type="journal article" date="2015" name="Fish Shellfish Immunol.">
        <title>Early steps in the European eel (Anguilla anguilla)-Vibrio vulnificus interaction in the gills: Role of the RtxA13 toxin.</title>
        <authorList>
            <person name="Callol A."/>
            <person name="Pajuelo D."/>
            <person name="Ebbesson L."/>
            <person name="Teles M."/>
            <person name="MacKenzie S."/>
            <person name="Amaro C."/>
        </authorList>
    </citation>
    <scope>NUCLEOTIDE SEQUENCE</scope>
</reference>
<name>A0A0E9QQQ1_ANGAN</name>
<accession>A0A0E9QQQ1</accession>